<proteinExistence type="predicted"/>
<organism evidence="1 2">
    <name type="scientific">Bythopirellula polymerisocia</name>
    <dbReference type="NCBI Taxonomy" id="2528003"/>
    <lineage>
        <taxon>Bacteria</taxon>
        <taxon>Pseudomonadati</taxon>
        <taxon>Planctomycetota</taxon>
        <taxon>Planctomycetia</taxon>
        <taxon>Pirellulales</taxon>
        <taxon>Lacipirellulaceae</taxon>
        <taxon>Bythopirellula</taxon>
    </lineage>
</organism>
<gene>
    <name evidence="1" type="ORF">Pla144_20020</name>
</gene>
<comment type="caution">
    <text evidence="1">The sequence shown here is derived from an EMBL/GenBank/DDBJ whole genome shotgun (WGS) entry which is preliminary data.</text>
</comment>
<accession>A0A5C6CVV0</accession>
<sequence length="91" mass="10096">MSEVGQAFIDRELIERLYDGLLELVDTPCCRLTQEGFKFCQGQLNGIQLWAIGREVDDPGTCLLDGFSDAGFLVAGEVVQNNGIFLAKCWH</sequence>
<protein>
    <submittedName>
        <fullName evidence="1">Uncharacterized protein</fullName>
    </submittedName>
</protein>
<keyword evidence="2" id="KW-1185">Reference proteome</keyword>
<dbReference type="EMBL" id="SJPS01000002">
    <property type="protein sequence ID" value="TWU28710.1"/>
    <property type="molecule type" value="Genomic_DNA"/>
</dbReference>
<evidence type="ECO:0000313" key="2">
    <source>
        <dbReference type="Proteomes" id="UP000318437"/>
    </source>
</evidence>
<reference evidence="1 2" key="1">
    <citation type="submission" date="2019-02" db="EMBL/GenBank/DDBJ databases">
        <title>Deep-cultivation of Planctomycetes and their phenomic and genomic characterization uncovers novel biology.</title>
        <authorList>
            <person name="Wiegand S."/>
            <person name="Jogler M."/>
            <person name="Boedeker C."/>
            <person name="Pinto D."/>
            <person name="Vollmers J."/>
            <person name="Rivas-Marin E."/>
            <person name="Kohn T."/>
            <person name="Peeters S.H."/>
            <person name="Heuer A."/>
            <person name="Rast P."/>
            <person name="Oberbeckmann S."/>
            <person name="Bunk B."/>
            <person name="Jeske O."/>
            <person name="Meyerdierks A."/>
            <person name="Storesund J.E."/>
            <person name="Kallscheuer N."/>
            <person name="Luecker S."/>
            <person name="Lage O.M."/>
            <person name="Pohl T."/>
            <person name="Merkel B.J."/>
            <person name="Hornburger P."/>
            <person name="Mueller R.-W."/>
            <person name="Bruemmer F."/>
            <person name="Labrenz M."/>
            <person name="Spormann A.M."/>
            <person name="Op Den Camp H."/>
            <person name="Overmann J."/>
            <person name="Amann R."/>
            <person name="Jetten M.S.M."/>
            <person name="Mascher T."/>
            <person name="Medema M.H."/>
            <person name="Devos D.P."/>
            <person name="Kaster A.-K."/>
            <person name="Ovreas L."/>
            <person name="Rohde M."/>
            <person name="Galperin M.Y."/>
            <person name="Jogler C."/>
        </authorList>
    </citation>
    <scope>NUCLEOTIDE SEQUENCE [LARGE SCALE GENOMIC DNA]</scope>
    <source>
        <strain evidence="1 2">Pla144</strain>
    </source>
</reference>
<dbReference type="Proteomes" id="UP000318437">
    <property type="component" value="Unassembled WGS sequence"/>
</dbReference>
<name>A0A5C6CVV0_9BACT</name>
<dbReference type="AlphaFoldDB" id="A0A5C6CVV0"/>
<evidence type="ECO:0000313" key="1">
    <source>
        <dbReference type="EMBL" id="TWU28710.1"/>
    </source>
</evidence>